<gene>
    <name evidence="2" type="ORF">BJ508DRAFT_334270</name>
</gene>
<name>A0A3N4HGP5_ASCIM</name>
<feature type="region of interest" description="Disordered" evidence="1">
    <location>
        <begin position="1"/>
        <end position="55"/>
    </location>
</feature>
<accession>A0A3N4HGP5</accession>
<evidence type="ECO:0000256" key="1">
    <source>
        <dbReference type="SAM" id="MobiDB-lite"/>
    </source>
</evidence>
<dbReference type="AlphaFoldDB" id="A0A3N4HGP5"/>
<sequence>MVGYNKKSSKKSVSNKKNTKSLGSTVQMDKGHADNSATIPVETQDKENANKSAIIPAENDKRKVINTFPASPRTAILPESVRVNIGKAINLPSLSISEMETGSKNMISTSPFAPVHYLNPKVWSREDVDQDYKSVFDLYSIESLNWKLSGPGECVPFLIKNKYQEFRCNDLYIHFGRVECVLDPEDTRSSRKEQFQKLRLPVLGEPFRFQKSSDIFFQSALFLVAERHTVYGTVSNSGFRHIQPSRIFYDVNFATEQCDKLLIMEADNHFVANAIKERKNKWN</sequence>
<evidence type="ECO:0000313" key="3">
    <source>
        <dbReference type="Proteomes" id="UP000275078"/>
    </source>
</evidence>
<protein>
    <submittedName>
        <fullName evidence="2">Uncharacterized protein</fullName>
    </submittedName>
</protein>
<feature type="compositionally biased region" description="Basic residues" evidence="1">
    <location>
        <begin position="7"/>
        <end position="19"/>
    </location>
</feature>
<reference evidence="2 3" key="1">
    <citation type="journal article" date="2018" name="Nat. Ecol. Evol.">
        <title>Pezizomycetes genomes reveal the molecular basis of ectomycorrhizal truffle lifestyle.</title>
        <authorList>
            <person name="Murat C."/>
            <person name="Payen T."/>
            <person name="Noel B."/>
            <person name="Kuo A."/>
            <person name="Morin E."/>
            <person name="Chen J."/>
            <person name="Kohler A."/>
            <person name="Krizsan K."/>
            <person name="Balestrini R."/>
            <person name="Da Silva C."/>
            <person name="Montanini B."/>
            <person name="Hainaut M."/>
            <person name="Levati E."/>
            <person name="Barry K.W."/>
            <person name="Belfiori B."/>
            <person name="Cichocki N."/>
            <person name="Clum A."/>
            <person name="Dockter R.B."/>
            <person name="Fauchery L."/>
            <person name="Guy J."/>
            <person name="Iotti M."/>
            <person name="Le Tacon F."/>
            <person name="Lindquist E.A."/>
            <person name="Lipzen A."/>
            <person name="Malagnac F."/>
            <person name="Mello A."/>
            <person name="Molinier V."/>
            <person name="Miyauchi S."/>
            <person name="Poulain J."/>
            <person name="Riccioni C."/>
            <person name="Rubini A."/>
            <person name="Sitrit Y."/>
            <person name="Splivallo R."/>
            <person name="Traeger S."/>
            <person name="Wang M."/>
            <person name="Zifcakova L."/>
            <person name="Wipf D."/>
            <person name="Zambonelli A."/>
            <person name="Paolocci F."/>
            <person name="Nowrousian M."/>
            <person name="Ottonello S."/>
            <person name="Baldrian P."/>
            <person name="Spatafora J.W."/>
            <person name="Henrissat B."/>
            <person name="Nagy L.G."/>
            <person name="Aury J.M."/>
            <person name="Wincker P."/>
            <person name="Grigoriev I.V."/>
            <person name="Bonfante P."/>
            <person name="Martin F.M."/>
        </authorList>
    </citation>
    <scope>NUCLEOTIDE SEQUENCE [LARGE SCALE GENOMIC DNA]</scope>
    <source>
        <strain evidence="2 3">RN42</strain>
    </source>
</reference>
<evidence type="ECO:0000313" key="2">
    <source>
        <dbReference type="EMBL" id="RPA73255.1"/>
    </source>
</evidence>
<keyword evidence="3" id="KW-1185">Reference proteome</keyword>
<dbReference type="EMBL" id="ML119828">
    <property type="protein sequence ID" value="RPA73255.1"/>
    <property type="molecule type" value="Genomic_DNA"/>
</dbReference>
<organism evidence="2 3">
    <name type="scientific">Ascobolus immersus RN42</name>
    <dbReference type="NCBI Taxonomy" id="1160509"/>
    <lineage>
        <taxon>Eukaryota</taxon>
        <taxon>Fungi</taxon>
        <taxon>Dikarya</taxon>
        <taxon>Ascomycota</taxon>
        <taxon>Pezizomycotina</taxon>
        <taxon>Pezizomycetes</taxon>
        <taxon>Pezizales</taxon>
        <taxon>Ascobolaceae</taxon>
        <taxon>Ascobolus</taxon>
    </lineage>
</organism>
<dbReference type="Proteomes" id="UP000275078">
    <property type="component" value="Unassembled WGS sequence"/>
</dbReference>
<proteinExistence type="predicted"/>